<evidence type="ECO:0000256" key="1">
    <source>
        <dbReference type="SAM" id="Phobius"/>
    </source>
</evidence>
<gene>
    <name evidence="2" type="ORF">Rhe02_65440</name>
</gene>
<reference evidence="2" key="1">
    <citation type="submission" date="2021-01" db="EMBL/GenBank/DDBJ databases">
        <title>Whole genome shotgun sequence of Rhizocola hellebori NBRC 109834.</title>
        <authorList>
            <person name="Komaki H."/>
            <person name="Tamura T."/>
        </authorList>
    </citation>
    <scope>NUCLEOTIDE SEQUENCE</scope>
    <source>
        <strain evidence="2">NBRC 109834</strain>
    </source>
</reference>
<dbReference type="EMBL" id="BONY01000050">
    <property type="protein sequence ID" value="GIH08477.1"/>
    <property type="molecule type" value="Genomic_DNA"/>
</dbReference>
<comment type="caution">
    <text evidence="2">The sequence shown here is derived from an EMBL/GenBank/DDBJ whole genome shotgun (WGS) entry which is preliminary data.</text>
</comment>
<dbReference type="Proteomes" id="UP000612899">
    <property type="component" value="Unassembled WGS sequence"/>
</dbReference>
<organism evidence="2 3">
    <name type="scientific">Rhizocola hellebori</name>
    <dbReference type="NCBI Taxonomy" id="1392758"/>
    <lineage>
        <taxon>Bacteria</taxon>
        <taxon>Bacillati</taxon>
        <taxon>Actinomycetota</taxon>
        <taxon>Actinomycetes</taxon>
        <taxon>Micromonosporales</taxon>
        <taxon>Micromonosporaceae</taxon>
        <taxon>Rhizocola</taxon>
    </lineage>
</organism>
<accession>A0A8J3QED1</accession>
<keyword evidence="3" id="KW-1185">Reference proteome</keyword>
<keyword evidence="1" id="KW-0812">Transmembrane</keyword>
<name>A0A8J3QED1_9ACTN</name>
<protein>
    <submittedName>
        <fullName evidence="2">Uncharacterized protein</fullName>
    </submittedName>
</protein>
<keyword evidence="1" id="KW-1133">Transmembrane helix</keyword>
<sequence length="389" mass="40553">MTEHLTAALESIPVPPSGVTAEGLLRRAKRAGQRRRRIMIGAAAGTTALAMGITAAAFGRNAPEPVAAAPSSPPAVSAVWKVERLPLPAGIDENVNVTAIDPTGRFIGGFIDKETDQQSILWDNGVPTIISPPARANNFVLLAVNSSGVAVGSYSRWGAGGEQQAWQYRDGVLTMLPAPDGDKVLNVNGINSHGDLAGVSAPSVSSSPVRAVVWTAAEPRAAKVLETVEDRQFAHGINDARFVSGSIGDHGGDPCVWEPNGALRKLPTLGSHPHGVALQVNAQWAAGALYKSDTATPSTLPARWDLRTGELRTYPGYDGSASAADDGTVLIKSATLMTPTLIGPDGTVTELPLPADAKPGQARPVAMNRDATVVIGGRMGYPPLIWRKS</sequence>
<evidence type="ECO:0000313" key="3">
    <source>
        <dbReference type="Proteomes" id="UP000612899"/>
    </source>
</evidence>
<dbReference type="RefSeq" id="WP_203912231.1">
    <property type="nucleotide sequence ID" value="NZ_BONY01000050.1"/>
</dbReference>
<feature type="transmembrane region" description="Helical" evidence="1">
    <location>
        <begin position="38"/>
        <end position="58"/>
    </location>
</feature>
<keyword evidence="1" id="KW-0472">Membrane</keyword>
<dbReference type="AlphaFoldDB" id="A0A8J3QED1"/>
<proteinExistence type="predicted"/>
<evidence type="ECO:0000313" key="2">
    <source>
        <dbReference type="EMBL" id="GIH08477.1"/>
    </source>
</evidence>